<evidence type="ECO:0000313" key="2">
    <source>
        <dbReference type="Proteomes" id="UP001152798"/>
    </source>
</evidence>
<proteinExistence type="predicted"/>
<dbReference type="OrthoDB" id="10601649at2759"/>
<dbReference type="EMBL" id="OV725077">
    <property type="protein sequence ID" value="CAH1390861.1"/>
    <property type="molecule type" value="Genomic_DNA"/>
</dbReference>
<organism evidence="1 2">
    <name type="scientific">Nezara viridula</name>
    <name type="common">Southern green stink bug</name>
    <name type="synonym">Cimex viridulus</name>
    <dbReference type="NCBI Taxonomy" id="85310"/>
    <lineage>
        <taxon>Eukaryota</taxon>
        <taxon>Metazoa</taxon>
        <taxon>Ecdysozoa</taxon>
        <taxon>Arthropoda</taxon>
        <taxon>Hexapoda</taxon>
        <taxon>Insecta</taxon>
        <taxon>Pterygota</taxon>
        <taxon>Neoptera</taxon>
        <taxon>Paraneoptera</taxon>
        <taxon>Hemiptera</taxon>
        <taxon>Heteroptera</taxon>
        <taxon>Panheteroptera</taxon>
        <taxon>Pentatomomorpha</taxon>
        <taxon>Pentatomoidea</taxon>
        <taxon>Pentatomidae</taxon>
        <taxon>Pentatominae</taxon>
        <taxon>Nezara</taxon>
    </lineage>
</organism>
<sequence>MGHWASIDEDTWKKHYETLLNESRAKFMAKEGNAQEDCKTDHMQVKEEEVRAAIGRAKSGTAPEPGGLYMKMSLNAIRIKFHNNVEEDQAGPQVADSGLALPDHKRQAPTVWGRVVSGAAILKNTPESPKTATVTR</sequence>
<keyword evidence="2" id="KW-1185">Reference proteome</keyword>
<accession>A0A9P0EBK0</accession>
<name>A0A9P0EBK0_NEZVI</name>
<gene>
    <name evidence="1" type="ORF">NEZAVI_LOCUS1985</name>
</gene>
<reference evidence="1" key="1">
    <citation type="submission" date="2022-01" db="EMBL/GenBank/DDBJ databases">
        <authorList>
            <person name="King R."/>
        </authorList>
    </citation>
    <scope>NUCLEOTIDE SEQUENCE</scope>
</reference>
<protein>
    <submittedName>
        <fullName evidence="1">Uncharacterized protein</fullName>
    </submittedName>
</protein>
<dbReference type="Proteomes" id="UP001152798">
    <property type="component" value="Chromosome 1"/>
</dbReference>
<evidence type="ECO:0000313" key="1">
    <source>
        <dbReference type="EMBL" id="CAH1390861.1"/>
    </source>
</evidence>
<dbReference type="AlphaFoldDB" id="A0A9P0EBK0"/>